<protein>
    <submittedName>
        <fullName evidence="2">Uncharacterized protein</fullName>
    </submittedName>
</protein>
<feature type="region of interest" description="Disordered" evidence="1">
    <location>
        <begin position="1"/>
        <end position="110"/>
    </location>
</feature>
<keyword evidence="3" id="KW-1185">Reference proteome</keyword>
<feature type="compositionally biased region" description="Basic and acidic residues" evidence="1">
    <location>
        <begin position="14"/>
        <end position="37"/>
    </location>
</feature>
<evidence type="ECO:0000313" key="2">
    <source>
        <dbReference type="EMBL" id="KAJ1135643.1"/>
    </source>
</evidence>
<evidence type="ECO:0000313" key="3">
    <source>
        <dbReference type="Proteomes" id="UP001066276"/>
    </source>
</evidence>
<evidence type="ECO:0000256" key="1">
    <source>
        <dbReference type="SAM" id="MobiDB-lite"/>
    </source>
</evidence>
<comment type="caution">
    <text evidence="2">The sequence shown here is derived from an EMBL/GenBank/DDBJ whole genome shotgun (WGS) entry which is preliminary data.</text>
</comment>
<dbReference type="Proteomes" id="UP001066276">
    <property type="component" value="Chromosome 6"/>
</dbReference>
<name>A0AAV7QBN2_PLEWA</name>
<feature type="compositionally biased region" description="Low complexity" evidence="1">
    <location>
        <begin position="1"/>
        <end position="11"/>
    </location>
</feature>
<organism evidence="2 3">
    <name type="scientific">Pleurodeles waltl</name>
    <name type="common">Iberian ribbed newt</name>
    <dbReference type="NCBI Taxonomy" id="8319"/>
    <lineage>
        <taxon>Eukaryota</taxon>
        <taxon>Metazoa</taxon>
        <taxon>Chordata</taxon>
        <taxon>Craniata</taxon>
        <taxon>Vertebrata</taxon>
        <taxon>Euteleostomi</taxon>
        <taxon>Amphibia</taxon>
        <taxon>Batrachia</taxon>
        <taxon>Caudata</taxon>
        <taxon>Salamandroidea</taxon>
        <taxon>Salamandridae</taxon>
        <taxon>Pleurodelinae</taxon>
        <taxon>Pleurodeles</taxon>
    </lineage>
</organism>
<accession>A0AAV7QBN2</accession>
<proteinExistence type="predicted"/>
<dbReference type="EMBL" id="JANPWB010000010">
    <property type="protein sequence ID" value="KAJ1135643.1"/>
    <property type="molecule type" value="Genomic_DNA"/>
</dbReference>
<reference evidence="2" key="1">
    <citation type="journal article" date="2022" name="bioRxiv">
        <title>Sequencing and chromosome-scale assembly of the giantPleurodeles waltlgenome.</title>
        <authorList>
            <person name="Brown T."/>
            <person name="Elewa A."/>
            <person name="Iarovenko S."/>
            <person name="Subramanian E."/>
            <person name="Araus A.J."/>
            <person name="Petzold A."/>
            <person name="Susuki M."/>
            <person name="Suzuki K.-i.T."/>
            <person name="Hayashi T."/>
            <person name="Toyoda A."/>
            <person name="Oliveira C."/>
            <person name="Osipova E."/>
            <person name="Leigh N.D."/>
            <person name="Simon A."/>
            <person name="Yun M.H."/>
        </authorList>
    </citation>
    <scope>NUCLEOTIDE SEQUENCE</scope>
    <source>
        <strain evidence="2">20211129_DDA</strain>
        <tissue evidence="2">Liver</tissue>
    </source>
</reference>
<sequence length="110" mass="11390">MPSVPVSAAAPGADTERRSVGGRELHREQESEDRERGPGAGERGPGARSTVHRRSRRTGSVGRENSQGGPSRAARTPSHLKHGIGGRPVSSVHCTSGPPALQPTAPGIAF</sequence>
<dbReference type="AlphaFoldDB" id="A0AAV7QBN2"/>
<gene>
    <name evidence="2" type="ORF">NDU88_002081</name>
</gene>